<keyword evidence="1" id="KW-0812">Transmembrane</keyword>
<proteinExistence type="predicted"/>
<dbReference type="AlphaFoldDB" id="A0AAU0UKV6"/>
<dbReference type="EMBL" id="CP121694">
    <property type="protein sequence ID" value="WRO21017.1"/>
    <property type="molecule type" value="Genomic_DNA"/>
</dbReference>
<name>A0AAU0UKV6_9FIRM</name>
<dbReference type="KEGG" id="dbc:MFMK1_000808"/>
<keyword evidence="1" id="KW-0472">Membrane</keyword>
<evidence type="ECO:0000256" key="1">
    <source>
        <dbReference type="SAM" id="Phobius"/>
    </source>
</evidence>
<organism evidence="2 3">
    <name type="scientific">Metallumcola ferriviriculae</name>
    <dbReference type="NCBI Taxonomy" id="3039180"/>
    <lineage>
        <taxon>Bacteria</taxon>
        <taxon>Bacillati</taxon>
        <taxon>Bacillota</taxon>
        <taxon>Clostridia</taxon>
        <taxon>Neomoorellales</taxon>
        <taxon>Desulfitibacteraceae</taxon>
        <taxon>Metallumcola</taxon>
    </lineage>
</organism>
<evidence type="ECO:0000313" key="3">
    <source>
        <dbReference type="Proteomes" id="UP001329915"/>
    </source>
</evidence>
<gene>
    <name evidence="2" type="ORF">MFMK1_000808</name>
</gene>
<feature type="transmembrane region" description="Helical" evidence="1">
    <location>
        <begin position="95"/>
        <end position="113"/>
    </location>
</feature>
<evidence type="ECO:0000313" key="2">
    <source>
        <dbReference type="EMBL" id="WRO21017.1"/>
    </source>
</evidence>
<keyword evidence="1" id="KW-1133">Transmembrane helix</keyword>
<dbReference type="RefSeq" id="WP_366923889.1">
    <property type="nucleotide sequence ID" value="NZ_CP121694.1"/>
</dbReference>
<keyword evidence="3" id="KW-1185">Reference proteome</keyword>
<dbReference type="Proteomes" id="UP001329915">
    <property type="component" value="Chromosome"/>
</dbReference>
<protein>
    <submittedName>
        <fullName evidence="2">Uncharacterized protein</fullName>
    </submittedName>
</protein>
<accession>A0AAU0UKV6</accession>
<sequence>MQTIQENFKARSTYSIRLNDKLAEIAQKTGLPLSNVIEICLANFATLNDDEKIQFIAENDPGKINASELKEPTFNYADEAVCKAKDSLGDKASKMSNKILIAIGLALLAAFLFKGEQNE</sequence>
<reference evidence="2 3" key="1">
    <citation type="submission" date="2023-04" db="EMBL/GenBank/DDBJ databases">
        <authorList>
            <person name="Hsu D."/>
        </authorList>
    </citation>
    <scope>NUCLEOTIDE SEQUENCE [LARGE SCALE GENOMIC DNA]</scope>
    <source>
        <strain evidence="2 3">MK1</strain>
    </source>
</reference>